<evidence type="ECO:0000256" key="5">
    <source>
        <dbReference type="PROSITE-ProRule" id="PRU00076"/>
    </source>
</evidence>
<dbReference type="Proteomes" id="UP001159405">
    <property type="component" value="Unassembled WGS sequence"/>
</dbReference>
<dbReference type="SMART" id="SM00181">
    <property type="entry name" value="EGF"/>
    <property type="match status" value="3"/>
</dbReference>
<dbReference type="PROSITE" id="PS50041">
    <property type="entry name" value="C_TYPE_LECTIN_2"/>
    <property type="match status" value="1"/>
</dbReference>
<keyword evidence="4 5" id="KW-1015">Disulfide bond</keyword>
<keyword evidence="3" id="KW-0677">Repeat</keyword>
<dbReference type="InterPro" id="IPR001881">
    <property type="entry name" value="EGF-like_Ca-bd_dom"/>
</dbReference>
<dbReference type="Pfam" id="PF00059">
    <property type="entry name" value="Lectin_C"/>
    <property type="match status" value="1"/>
</dbReference>
<feature type="domain" description="EGF-like" evidence="6">
    <location>
        <begin position="166"/>
        <end position="206"/>
    </location>
</feature>
<feature type="disulfide bond" evidence="5">
    <location>
        <begin position="94"/>
        <end position="111"/>
    </location>
</feature>
<dbReference type="InterPro" id="IPR009030">
    <property type="entry name" value="Growth_fac_rcpt_cys_sf"/>
</dbReference>
<dbReference type="PROSITE" id="PS50026">
    <property type="entry name" value="EGF_3"/>
    <property type="match status" value="3"/>
</dbReference>
<dbReference type="SUPFAM" id="SSF56436">
    <property type="entry name" value="C-type lectin-like"/>
    <property type="match status" value="1"/>
</dbReference>
<dbReference type="SMART" id="SM00034">
    <property type="entry name" value="CLECT"/>
    <property type="match status" value="1"/>
</dbReference>
<dbReference type="EMBL" id="CALNXK010000032">
    <property type="protein sequence ID" value="CAH3118837.1"/>
    <property type="molecule type" value="Genomic_DNA"/>
</dbReference>
<evidence type="ECO:0000259" key="7">
    <source>
        <dbReference type="PROSITE" id="PS50041"/>
    </source>
</evidence>
<dbReference type="InterPro" id="IPR000742">
    <property type="entry name" value="EGF"/>
</dbReference>
<dbReference type="InterPro" id="IPR000152">
    <property type="entry name" value="EGF-type_Asp/Asn_hydroxyl_site"/>
</dbReference>
<dbReference type="CDD" id="cd00037">
    <property type="entry name" value="CLECT"/>
    <property type="match status" value="1"/>
</dbReference>
<evidence type="ECO:0000256" key="2">
    <source>
        <dbReference type="ARBA" id="ARBA00022729"/>
    </source>
</evidence>
<dbReference type="PROSITE" id="PS01186">
    <property type="entry name" value="EGF_2"/>
    <property type="match status" value="3"/>
</dbReference>
<dbReference type="InterPro" id="IPR001304">
    <property type="entry name" value="C-type_lectin-like"/>
</dbReference>
<dbReference type="PROSITE" id="PS00022">
    <property type="entry name" value="EGF_1"/>
    <property type="match status" value="1"/>
</dbReference>
<evidence type="ECO:0000313" key="8">
    <source>
        <dbReference type="EMBL" id="CAH3118837.1"/>
    </source>
</evidence>
<feature type="domain" description="C-type lectin" evidence="7">
    <location>
        <begin position="216"/>
        <end position="338"/>
    </location>
</feature>
<evidence type="ECO:0000256" key="3">
    <source>
        <dbReference type="ARBA" id="ARBA00022737"/>
    </source>
</evidence>
<keyword evidence="2" id="KW-0732">Signal</keyword>
<dbReference type="PROSITE" id="PS00010">
    <property type="entry name" value="ASX_HYDROXYL"/>
    <property type="match status" value="2"/>
</dbReference>
<keyword evidence="1 5" id="KW-0245">EGF-like domain</keyword>
<dbReference type="InterPro" id="IPR016186">
    <property type="entry name" value="C-type_lectin-like/link_sf"/>
</dbReference>
<dbReference type="CDD" id="cd00054">
    <property type="entry name" value="EGF_CA"/>
    <property type="match status" value="3"/>
</dbReference>
<evidence type="ECO:0000259" key="6">
    <source>
        <dbReference type="PROSITE" id="PS50026"/>
    </source>
</evidence>
<feature type="non-terminal residue" evidence="8">
    <location>
        <position position="1"/>
    </location>
</feature>
<dbReference type="InterPro" id="IPR013032">
    <property type="entry name" value="EGF-like_CS"/>
</dbReference>
<evidence type="ECO:0000256" key="1">
    <source>
        <dbReference type="ARBA" id="ARBA00022536"/>
    </source>
</evidence>
<keyword evidence="9" id="KW-1185">Reference proteome</keyword>
<evidence type="ECO:0000313" key="9">
    <source>
        <dbReference type="Proteomes" id="UP001159405"/>
    </source>
</evidence>
<feature type="domain" description="EGF-like" evidence="6">
    <location>
        <begin position="125"/>
        <end position="165"/>
    </location>
</feature>
<dbReference type="Gene3D" id="3.10.100.10">
    <property type="entry name" value="Mannose-Binding Protein A, subunit A"/>
    <property type="match status" value="1"/>
</dbReference>
<name>A0ABN8NQW6_9CNID</name>
<comment type="caution">
    <text evidence="5">Lacks conserved residue(s) required for the propagation of feature annotation.</text>
</comment>
<dbReference type="Pfam" id="PF12661">
    <property type="entry name" value="hEGF"/>
    <property type="match status" value="1"/>
</dbReference>
<dbReference type="Pfam" id="PF12947">
    <property type="entry name" value="EGF_3"/>
    <property type="match status" value="2"/>
</dbReference>
<feature type="disulfide bond" evidence="5">
    <location>
        <begin position="113"/>
        <end position="122"/>
    </location>
</feature>
<dbReference type="SUPFAM" id="SSF57184">
    <property type="entry name" value="Growth factor receptor domain"/>
    <property type="match status" value="1"/>
</dbReference>
<comment type="caution">
    <text evidence="8">The sequence shown here is derived from an EMBL/GenBank/DDBJ whole genome shotgun (WGS) entry which is preliminary data.</text>
</comment>
<dbReference type="PANTHER" id="PTHR22803">
    <property type="entry name" value="MANNOSE, PHOSPHOLIPASE, LECTIN RECEPTOR RELATED"/>
    <property type="match status" value="1"/>
</dbReference>
<feature type="domain" description="EGF-like" evidence="6">
    <location>
        <begin position="85"/>
        <end position="123"/>
    </location>
</feature>
<accession>A0ABN8NQW6</accession>
<gene>
    <name evidence="8" type="ORF">PLOB_00026616</name>
</gene>
<organism evidence="8 9">
    <name type="scientific">Porites lobata</name>
    <dbReference type="NCBI Taxonomy" id="104759"/>
    <lineage>
        <taxon>Eukaryota</taxon>
        <taxon>Metazoa</taxon>
        <taxon>Cnidaria</taxon>
        <taxon>Anthozoa</taxon>
        <taxon>Hexacorallia</taxon>
        <taxon>Scleractinia</taxon>
        <taxon>Fungiina</taxon>
        <taxon>Poritidae</taxon>
        <taxon>Porites</taxon>
    </lineage>
</organism>
<dbReference type="SMART" id="SM00179">
    <property type="entry name" value="EGF_CA"/>
    <property type="match status" value="3"/>
</dbReference>
<dbReference type="InterPro" id="IPR050111">
    <property type="entry name" value="C-type_lectin/snaclec_domain"/>
</dbReference>
<reference evidence="8 9" key="1">
    <citation type="submission" date="2022-05" db="EMBL/GenBank/DDBJ databases">
        <authorList>
            <consortium name="Genoscope - CEA"/>
            <person name="William W."/>
        </authorList>
    </citation>
    <scope>NUCLEOTIDE SEQUENCE [LARGE SCALE GENOMIC DNA]</scope>
</reference>
<dbReference type="InterPro" id="IPR016187">
    <property type="entry name" value="CTDL_fold"/>
</dbReference>
<proteinExistence type="predicted"/>
<dbReference type="Gene3D" id="2.10.25.10">
    <property type="entry name" value="Laminin"/>
    <property type="match status" value="3"/>
</dbReference>
<protein>
    <submittedName>
        <fullName evidence="8">Uncharacterized protein</fullName>
    </submittedName>
</protein>
<sequence length="339" mass="37801">DDCRKIEFKDQMHHKALINHVIRIYHRVDIDVCELNCFLEPNCRSYNYGESGDGLFVCELSDVHHSQGSDGELEARIGFKYVAINEDSCLRGPCPNNATCQTGYGDQGFRCICPRGYYGEKCNLDIKECLDGSHNCSANLSCVDVPGSFQCNCPIGYTGDGFNCSDIKECMDGSHRCSRFASCIDVPGSFQCTCLSGYTGDGVSCIKICDSDWNRHGEKCYKLFTSVKNWNEAKATCDNHGASLVKIESHDENNFISATYLTAQVDYWIGLSDADHEGVWTWVDGTGLTSYNNWRSDQPNDAGGQDCAGIRMGIHHNKEYDAEWHDNSCQNTKGFICEK</sequence>
<dbReference type="InterPro" id="IPR024731">
    <property type="entry name" value="NELL2-like_EGF"/>
</dbReference>
<evidence type="ECO:0000256" key="4">
    <source>
        <dbReference type="ARBA" id="ARBA00023157"/>
    </source>
</evidence>